<keyword evidence="15" id="KW-1185">Reference proteome</keyword>
<dbReference type="GO" id="GO:0034243">
    <property type="term" value="P:regulation of transcription elongation by RNA polymerase II"/>
    <property type="evidence" value="ECO:0007669"/>
    <property type="project" value="InterPro"/>
</dbReference>
<name>A0AAF3J4D9_9BILA</name>
<dbReference type="PROSITE" id="PS01360">
    <property type="entry name" value="ZF_MYND_1"/>
    <property type="match status" value="1"/>
</dbReference>
<evidence type="ECO:0000313" key="16">
    <source>
        <dbReference type="WBParaSite" id="MBELARI_LOCUS15453"/>
    </source>
</evidence>
<dbReference type="AlphaFoldDB" id="A0AAF3J4D9"/>
<evidence type="ECO:0000256" key="1">
    <source>
        <dbReference type="ARBA" id="ARBA00004123"/>
    </source>
</evidence>
<dbReference type="InterPro" id="IPR057053">
    <property type="entry name" value="MYND_ZMYND11_ZMYD8"/>
</dbReference>
<keyword evidence="3" id="KW-0158">Chromosome</keyword>
<accession>A0AAF3J4D9</accession>
<dbReference type="GO" id="GO:0005634">
    <property type="term" value="C:nucleus"/>
    <property type="evidence" value="ECO:0007669"/>
    <property type="project" value="UniProtKB-SubCell"/>
</dbReference>
<evidence type="ECO:0000256" key="4">
    <source>
        <dbReference type="ARBA" id="ARBA00022723"/>
    </source>
</evidence>
<evidence type="ECO:0000259" key="14">
    <source>
        <dbReference type="PROSITE" id="PS50865"/>
    </source>
</evidence>
<dbReference type="Pfam" id="PF24324">
    <property type="entry name" value="MYND_ZMYND11_ZMYD8"/>
    <property type="match status" value="1"/>
</dbReference>
<dbReference type="InterPro" id="IPR047269">
    <property type="entry name" value="ZMY11"/>
</dbReference>
<evidence type="ECO:0000256" key="13">
    <source>
        <dbReference type="SAM" id="MobiDB-lite"/>
    </source>
</evidence>
<feature type="region of interest" description="Disordered" evidence="13">
    <location>
        <begin position="163"/>
        <end position="194"/>
    </location>
</feature>
<evidence type="ECO:0000256" key="6">
    <source>
        <dbReference type="ARBA" id="ARBA00022833"/>
    </source>
</evidence>
<dbReference type="GO" id="GO:0140006">
    <property type="term" value="F:histone H3 reader activity"/>
    <property type="evidence" value="ECO:0007669"/>
    <property type="project" value="UniProtKB-ARBA"/>
</dbReference>
<dbReference type="GO" id="GO:0008270">
    <property type="term" value="F:zinc ion binding"/>
    <property type="evidence" value="ECO:0007669"/>
    <property type="project" value="UniProtKB-KW"/>
</dbReference>
<evidence type="ECO:0000256" key="10">
    <source>
        <dbReference type="ARBA" id="ARBA00023163"/>
    </source>
</evidence>
<evidence type="ECO:0000256" key="12">
    <source>
        <dbReference type="PROSITE-ProRule" id="PRU00134"/>
    </source>
</evidence>
<keyword evidence="7" id="KW-0156">Chromatin regulator</keyword>
<dbReference type="Gene3D" id="6.10.140.2220">
    <property type="match status" value="1"/>
</dbReference>
<dbReference type="Proteomes" id="UP000887575">
    <property type="component" value="Unassembled WGS sequence"/>
</dbReference>
<dbReference type="PANTHER" id="PTHR46379">
    <property type="entry name" value="ZINC FINGER MYND DOMAIN-CONTAINING"/>
    <property type="match status" value="1"/>
</dbReference>
<sequence length="194" mass="22710">MVEEQAPNVGVVVGVGVEEQVENEPWILDDRMKEMIVSLQRHWLNDYQQSREKLLIELTEKLHQEFLADQQKIRTDLLSQFKDELDTTRAELEAKYRESLKMEITKLQEKHKRDLSTIKKKQWCWQCENEAIYHCCWNTAYCSVQCQQSHWATHRKYCRRKKQNQGANGSSAGTSGQVDGQPMQPEKASVLQAQ</sequence>
<dbReference type="PANTHER" id="PTHR46379:SF1">
    <property type="entry name" value="ZINC FINGER MYND DOMAIN-CONTAINING PROTEIN 11"/>
    <property type="match status" value="1"/>
</dbReference>
<evidence type="ECO:0000256" key="5">
    <source>
        <dbReference type="ARBA" id="ARBA00022771"/>
    </source>
</evidence>
<keyword evidence="6" id="KW-0862">Zinc</keyword>
<keyword evidence="10" id="KW-0804">Transcription</keyword>
<keyword evidence="4" id="KW-0479">Metal-binding</keyword>
<evidence type="ECO:0000313" key="15">
    <source>
        <dbReference type="Proteomes" id="UP000887575"/>
    </source>
</evidence>
<keyword evidence="9" id="KW-0103">Bromodomain</keyword>
<evidence type="ECO:0000256" key="7">
    <source>
        <dbReference type="ARBA" id="ARBA00022853"/>
    </source>
</evidence>
<dbReference type="FunFam" id="6.10.140.2220:FF:000002">
    <property type="entry name" value="Protein kinase C-binding protein 1 isoform C"/>
    <property type="match status" value="1"/>
</dbReference>
<evidence type="ECO:0000256" key="3">
    <source>
        <dbReference type="ARBA" id="ARBA00022454"/>
    </source>
</evidence>
<reference evidence="16" key="1">
    <citation type="submission" date="2024-02" db="UniProtKB">
        <authorList>
            <consortium name="WormBaseParasite"/>
        </authorList>
    </citation>
    <scope>IDENTIFICATION</scope>
</reference>
<protein>
    <submittedName>
        <fullName evidence="16">MYND-type domain-containing protein</fullName>
    </submittedName>
</protein>
<dbReference type="PROSITE" id="PS50865">
    <property type="entry name" value="ZF_MYND_2"/>
    <property type="match status" value="1"/>
</dbReference>
<dbReference type="WBParaSite" id="MBELARI_LOCUS15453">
    <property type="protein sequence ID" value="MBELARI_LOCUS15453"/>
    <property type="gene ID" value="MBELARI_LOCUS15453"/>
</dbReference>
<dbReference type="GO" id="GO:0003714">
    <property type="term" value="F:transcription corepressor activity"/>
    <property type="evidence" value="ECO:0007669"/>
    <property type="project" value="InterPro"/>
</dbReference>
<dbReference type="InterPro" id="IPR002893">
    <property type="entry name" value="Znf_MYND"/>
</dbReference>
<feature type="domain" description="MYND-type" evidence="14">
    <location>
        <begin position="124"/>
        <end position="158"/>
    </location>
</feature>
<feature type="compositionally biased region" description="Polar residues" evidence="13">
    <location>
        <begin position="164"/>
        <end position="178"/>
    </location>
</feature>
<keyword evidence="11" id="KW-0539">Nucleus</keyword>
<comment type="subcellular location">
    <subcellularLocation>
        <location evidence="2">Chromosome</location>
    </subcellularLocation>
    <subcellularLocation>
        <location evidence="1">Nucleus</location>
    </subcellularLocation>
</comment>
<keyword evidence="5 12" id="KW-0863">Zinc-finger</keyword>
<dbReference type="GO" id="GO:0005694">
    <property type="term" value="C:chromosome"/>
    <property type="evidence" value="ECO:0007669"/>
    <property type="project" value="UniProtKB-SubCell"/>
</dbReference>
<organism evidence="15 16">
    <name type="scientific">Mesorhabditis belari</name>
    <dbReference type="NCBI Taxonomy" id="2138241"/>
    <lineage>
        <taxon>Eukaryota</taxon>
        <taxon>Metazoa</taxon>
        <taxon>Ecdysozoa</taxon>
        <taxon>Nematoda</taxon>
        <taxon>Chromadorea</taxon>
        <taxon>Rhabditida</taxon>
        <taxon>Rhabditina</taxon>
        <taxon>Rhabditomorpha</taxon>
        <taxon>Rhabditoidea</taxon>
        <taxon>Rhabditidae</taxon>
        <taxon>Mesorhabditinae</taxon>
        <taxon>Mesorhabditis</taxon>
    </lineage>
</organism>
<dbReference type="SUPFAM" id="SSF144232">
    <property type="entry name" value="HIT/MYND zinc finger-like"/>
    <property type="match status" value="1"/>
</dbReference>
<evidence type="ECO:0000256" key="8">
    <source>
        <dbReference type="ARBA" id="ARBA00023015"/>
    </source>
</evidence>
<evidence type="ECO:0000256" key="11">
    <source>
        <dbReference type="ARBA" id="ARBA00023242"/>
    </source>
</evidence>
<keyword evidence="8" id="KW-0805">Transcription regulation</keyword>
<dbReference type="GO" id="GO:0009966">
    <property type="term" value="P:regulation of signal transduction"/>
    <property type="evidence" value="ECO:0007669"/>
    <property type="project" value="TreeGrafter"/>
</dbReference>
<evidence type="ECO:0000256" key="9">
    <source>
        <dbReference type="ARBA" id="ARBA00023117"/>
    </source>
</evidence>
<proteinExistence type="predicted"/>
<evidence type="ECO:0000256" key="2">
    <source>
        <dbReference type="ARBA" id="ARBA00004286"/>
    </source>
</evidence>